<dbReference type="InterPro" id="IPR043904">
    <property type="entry name" value="PhoD_2-like"/>
</dbReference>
<organism evidence="2 3">
    <name type="scientific">Candidozyma haemuli</name>
    <dbReference type="NCBI Taxonomy" id="45357"/>
    <lineage>
        <taxon>Eukaryota</taxon>
        <taxon>Fungi</taxon>
        <taxon>Dikarya</taxon>
        <taxon>Ascomycota</taxon>
        <taxon>Saccharomycotina</taxon>
        <taxon>Pichiomycetes</taxon>
        <taxon>Metschnikowiaceae</taxon>
        <taxon>Candidozyma</taxon>
    </lineage>
</organism>
<feature type="domain" description="PhoD-like phosphatase" evidence="1">
    <location>
        <begin position="435"/>
        <end position="598"/>
    </location>
</feature>
<dbReference type="AlphaFoldDB" id="A0A2V1ASP5"/>
<dbReference type="EMBL" id="PKFO01000004">
    <property type="protein sequence ID" value="PVH20754.1"/>
    <property type="molecule type" value="Genomic_DNA"/>
</dbReference>
<dbReference type="Gene3D" id="3.60.21.70">
    <property type="entry name" value="PhoD-like phosphatase"/>
    <property type="match status" value="1"/>
</dbReference>
<feature type="domain" description="PhoD-like phosphatase" evidence="1">
    <location>
        <begin position="125"/>
        <end position="415"/>
    </location>
</feature>
<evidence type="ECO:0000313" key="3">
    <source>
        <dbReference type="Proteomes" id="UP000244309"/>
    </source>
</evidence>
<evidence type="ECO:0000259" key="1">
    <source>
        <dbReference type="Pfam" id="PF19050"/>
    </source>
</evidence>
<dbReference type="OrthoDB" id="2419400at2759"/>
<protein>
    <recommendedName>
        <fullName evidence="1">PhoD-like phosphatase domain-containing protein</fullName>
    </recommendedName>
</protein>
<dbReference type="CDD" id="cd07389">
    <property type="entry name" value="MPP_PhoD"/>
    <property type="match status" value="1"/>
</dbReference>
<dbReference type="PANTHER" id="PTHR46689:SF1">
    <property type="entry name" value="PHOD-LIKE PHOSPHATASE DOMAIN-CONTAINING PROTEIN"/>
    <property type="match status" value="1"/>
</dbReference>
<dbReference type="GeneID" id="37009589"/>
<dbReference type="InterPro" id="IPR038607">
    <property type="entry name" value="PhoD-like_sf"/>
</dbReference>
<keyword evidence="3" id="KW-1185">Reference proteome</keyword>
<sequence length="695" mass="79546">MTWFDPVPVEKFVELNKKQAAEEVPELCPDPPVDEDGLQIHCGPILRLCGSWEDNSPNYRASILLVTKGDVEPEIGYAIGPAAKESAPEGWKPSFDGTFPAVNFYTEQEYKFWRFNIKLDLEEYEQRVRYSINGKINDAHAFFVPAADQSMNVVSFSCNGFSLSTDTSQYKSSLWLDVLRKHEKQHYHVMLGGGDQIYCDAIKLHVESIQKWLNETTAARKRRIETTPEMIEEMGNYYLNAYMAWFGQGYWMGTNGGTKQHMFPLSMAQIPAVNIYDDHDIIDGFGSYKDRTMASNVFSTIGNVAYKYYMIFQHHMSIDEDAYLKDPSWILSNKPGKFIKQRNHSVYMRLGKEISLLGVDCRTERRLSQIIEPDTYNLIFKRCQAEIDKNPDTKHLLVMLGVPILYPRMVWLEWILTSRLLKPIRGLATRGFVAPGLVNEFDGSVEVLDDLNDHWCSKHHKRERNGLMKRLIDFGAANGVRITILSGDVHLGCFGRMKTKIHHHPRAHILKDAEKENKDVTSTPQYDPRLVFNVISSAIVNAPPPDVMPKLLQRQTKLHKFDSNTTEDIVPIFMSNTDGSPRDNHYFLNKRNWSDLILAKQSSDYAEVVGTGVSKFPGSNSEHDKKVLAEQKVDEQHLKYPVLENSLVATLHVEDDGNDPEATTADYEVMIPDLQGKFELQRTRIKHLTLYDKTR</sequence>
<dbReference type="PANTHER" id="PTHR46689">
    <property type="entry name" value="MEMBRANE PROTEIN, PUTATIVE-RELATED"/>
    <property type="match status" value="1"/>
</dbReference>
<name>A0A2V1ASP5_9ASCO</name>
<dbReference type="InterPro" id="IPR018946">
    <property type="entry name" value="PhoD-like_MPP"/>
</dbReference>
<evidence type="ECO:0000313" key="2">
    <source>
        <dbReference type="EMBL" id="PVH20754.1"/>
    </source>
</evidence>
<dbReference type="RefSeq" id="XP_025341694.1">
    <property type="nucleotide sequence ID" value="XM_025487886.1"/>
</dbReference>
<dbReference type="GO" id="GO:0016020">
    <property type="term" value="C:membrane"/>
    <property type="evidence" value="ECO:0007669"/>
    <property type="project" value="TreeGrafter"/>
</dbReference>
<dbReference type="Proteomes" id="UP000244309">
    <property type="component" value="Unassembled WGS sequence"/>
</dbReference>
<dbReference type="Pfam" id="PF19050">
    <property type="entry name" value="PhoD_2"/>
    <property type="match status" value="2"/>
</dbReference>
<proteinExistence type="predicted"/>
<comment type="caution">
    <text evidence="2">The sequence shown here is derived from an EMBL/GenBank/DDBJ whole genome shotgun (WGS) entry which is preliminary data.</text>
</comment>
<dbReference type="STRING" id="45357.A0A2V1ASP5"/>
<accession>A0A2V1ASP5</accession>
<reference evidence="2 3" key="1">
    <citation type="submission" date="2017-12" db="EMBL/GenBank/DDBJ databases">
        <title>Genome Sequence of a Multidrug-Resistant Candida haemulonii Isolate from a Patient with Chronic Leg Ulcers in Israel.</title>
        <authorList>
            <person name="Chow N.A."/>
            <person name="Gade L."/>
            <person name="Batra D."/>
            <person name="Rowe L.A."/>
            <person name="Ben-Ami R."/>
            <person name="Loparev V.N."/>
            <person name="Litvintseva A.P."/>
        </authorList>
    </citation>
    <scope>NUCLEOTIDE SEQUENCE [LARGE SCALE GENOMIC DNA]</scope>
    <source>
        <strain evidence="2 3">B11899</strain>
    </source>
</reference>
<gene>
    <name evidence="2" type="ORF">CXQ85_004259</name>
</gene>
<dbReference type="VEuPathDB" id="FungiDB:CXQ85_004259"/>